<gene>
    <name evidence="1" type="ORF">CLO192961_LOCUS376394</name>
</gene>
<organism evidence="1 2">
    <name type="scientific">Bionectria ochroleuca</name>
    <name type="common">Gliocladium roseum</name>
    <dbReference type="NCBI Taxonomy" id="29856"/>
    <lineage>
        <taxon>Eukaryota</taxon>
        <taxon>Fungi</taxon>
        <taxon>Dikarya</taxon>
        <taxon>Ascomycota</taxon>
        <taxon>Pezizomycotina</taxon>
        <taxon>Sordariomycetes</taxon>
        <taxon>Hypocreomycetidae</taxon>
        <taxon>Hypocreales</taxon>
        <taxon>Bionectriaceae</taxon>
        <taxon>Clonostachys</taxon>
    </lineage>
</organism>
<name>A0ABY6UTV3_BIOOC</name>
<accession>A0ABY6UTV3</accession>
<evidence type="ECO:0008006" key="3">
    <source>
        <dbReference type="Google" id="ProtNLM"/>
    </source>
</evidence>
<protein>
    <recommendedName>
        <fullName evidence="3">Tryptophan synthase beta chain-like PALP domain-containing protein</fullName>
    </recommendedName>
</protein>
<dbReference type="InterPro" id="IPR036052">
    <property type="entry name" value="TrpB-like_PALP_sf"/>
</dbReference>
<proteinExistence type="predicted"/>
<dbReference type="Proteomes" id="UP000766486">
    <property type="component" value="Unassembled WGS sequence"/>
</dbReference>
<comment type="caution">
    <text evidence="1">The sequence shown here is derived from an EMBL/GenBank/DDBJ whole genome shotgun (WGS) entry which is preliminary data.</text>
</comment>
<evidence type="ECO:0000313" key="2">
    <source>
        <dbReference type="Proteomes" id="UP000766486"/>
    </source>
</evidence>
<dbReference type="EMBL" id="CABFNS010000877">
    <property type="protein sequence ID" value="VUC34245.1"/>
    <property type="molecule type" value="Genomic_DNA"/>
</dbReference>
<feature type="non-terminal residue" evidence="1">
    <location>
        <position position="66"/>
    </location>
</feature>
<reference evidence="1 2" key="1">
    <citation type="submission" date="2019-06" db="EMBL/GenBank/DDBJ databases">
        <authorList>
            <person name="Broberg M."/>
        </authorList>
    </citation>
    <scope>NUCLEOTIDE SEQUENCE [LARGE SCALE GENOMIC DNA]</scope>
</reference>
<dbReference type="Gene3D" id="3.40.50.1100">
    <property type="match status" value="1"/>
</dbReference>
<evidence type="ECO:0000313" key="1">
    <source>
        <dbReference type="EMBL" id="VUC34245.1"/>
    </source>
</evidence>
<keyword evidence="2" id="KW-1185">Reference proteome</keyword>
<dbReference type="SUPFAM" id="SSF53686">
    <property type="entry name" value="Tryptophan synthase beta subunit-like PLP-dependent enzymes"/>
    <property type="match status" value="1"/>
</dbReference>
<sequence>MFRTTARRLAVAAAKAAEPSAYTLKVSAAQGIAKGLTGAIGNTPLIRLNKLSEETGCEVLGKAEFM</sequence>